<name>A0A4V0ZG52_9GAMM</name>
<sequence>MKNSVSYFLMVFLLLGCGGGSSDDSSNDGGSTPTPPTDPVQSSSKLPLYDGFELITDITSDDLNNDGFKDLILSRTPSMYGEARIQVLINNQDDTFTDETSNYFSVLENTWFQWIDKLYLADLNNDGLLDIVSHLDQSHWNESIGFQNATEMPLLIATENGQFQPMPWEQLNSVGSFIPLDFDNDGDIDLMSHRFINFGTAEQQIHWSIYRNELIETGDFNFTLLDNSVATLKGADNAAFIYSPIVVDLNSDGFSDIFYGGSKWKNGGFIDELSPFVVLLNTKDGTFIEGTNEVIATTEQLTHAREALSADFNGDQLNDIVITSHGYDGGDFAGERNLLLLASDATTLNVNDSKQSVFDYNGFTHSSDIGDIDNDGDLDIVFSDITGTDVSHGGNIQVFINDGEANFQRKSTAFKTADNGDMFIVSTKLVDLNNDGYLDLVLGGDDAKSSGVVLWNDGTGNF</sequence>
<accession>A0A4V0ZG52</accession>
<dbReference type="AlphaFoldDB" id="A0A4V0ZG52"/>
<reference evidence="4 5" key="1">
    <citation type="submission" date="2018-12" db="EMBL/GenBank/DDBJ databases">
        <title>Complete genome of Litorilituus sediminis.</title>
        <authorList>
            <person name="Liu A."/>
            <person name="Rong J."/>
        </authorList>
    </citation>
    <scope>NUCLEOTIDE SEQUENCE [LARGE SCALE GENOMIC DNA]</scope>
    <source>
        <strain evidence="4 5">JCM 17549</strain>
    </source>
</reference>
<feature type="signal peptide" evidence="3">
    <location>
        <begin position="1"/>
        <end position="22"/>
    </location>
</feature>
<evidence type="ECO:0000256" key="1">
    <source>
        <dbReference type="ARBA" id="ARBA00022729"/>
    </source>
</evidence>
<evidence type="ECO:0000256" key="2">
    <source>
        <dbReference type="SAM" id="MobiDB-lite"/>
    </source>
</evidence>
<keyword evidence="1 3" id="KW-0732">Signal</keyword>
<dbReference type="Pfam" id="PF13517">
    <property type="entry name" value="FG-GAP_3"/>
    <property type="match status" value="3"/>
</dbReference>
<feature type="region of interest" description="Disordered" evidence="2">
    <location>
        <begin position="23"/>
        <end position="45"/>
    </location>
</feature>
<protein>
    <submittedName>
        <fullName evidence="4">VCBS repeat-containing protein</fullName>
    </submittedName>
</protein>
<organism evidence="4 5">
    <name type="scientific">Litorilituus sediminis</name>
    <dbReference type="NCBI Taxonomy" id="718192"/>
    <lineage>
        <taxon>Bacteria</taxon>
        <taxon>Pseudomonadati</taxon>
        <taxon>Pseudomonadota</taxon>
        <taxon>Gammaproteobacteria</taxon>
        <taxon>Alteromonadales</taxon>
        <taxon>Colwelliaceae</taxon>
        <taxon>Litorilituus</taxon>
    </lineage>
</organism>
<dbReference type="InterPro" id="IPR013517">
    <property type="entry name" value="FG-GAP"/>
</dbReference>
<keyword evidence="5" id="KW-1185">Reference proteome</keyword>
<dbReference type="RefSeq" id="WP_130601904.1">
    <property type="nucleotide sequence ID" value="NZ_CP034759.1"/>
</dbReference>
<evidence type="ECO:0000256" key="3">
    <source>
        <dbReference type="SAM" id="SignalP"/>
    </source>
</evidence>
<dbReference type="PROSITE" id="PS51257">
    <property type="entry name" value="PROKAR_LIPOPROTEIN"/>
    <property type="match status" value="1"/>
</dbReference>
<feature type="compositionally biased region" description="Low complexity" evidence="2">
    <location>
        <begin position="23"/>
        <end position="32"/>
    </location>
</feature>
<dbReference type="EMBL" id="CP034759">
    <property type="protein sequence ID" value="QBG36090.1"/>
    <property type="molecule type" value="Genomic_DNA"/>
</dbReference>
<dbReference type="Gene3D" id="2.130.10.130">
    <property type="entry name" value="Integrin alpha, N-terminal"/>
    <property type="match status" value="2"/>
</dbReference>
<evidence type="ECO:0000313" key="5">
    <source>
        <dbReference type="Proteomes" id="UP000290244"/>
    </source>
</evidence>
<feature type="chain" id="PRO_5020852614" evidence="3">
    <location>
        <begin position="23"/>
        <end position="462"/>
    </location>
</feature>
<evidence type="ECO:0000313" key="4">
    <source>
        <dbReference type="EMBL" id="QBG36090.1"/>
    </source>
</evidence>
<gene>
    <name evidence="4" type="ORF">EMK97_10400</name>
</gene>
<dbReference type="SUPFAM" id="SSF69318">
    <property type="entry name" value="Integrin alpha N-terminal domain"/>
    <property type="match status" value="1"/>
</dbReference>
<dbReference type="OrthoDB" id="9815903at2"/>
<dbReference type="PANTHER" id="PTHR46580:SF4">
    <property type="entry name" value="ATP_GTP-BINDING PROTEIN"/>
    <property type="match status" value="1"/>
</dbReference>
<dbReference type="Proteomes" id="UP000290244">
    <property type="component" value="Chromosome"/>
</dbReference>
<dbReference type="InterPro" id="IPR028994">
    <property type="entry name" value="Integrin_alpha_N"/>
</dbReference>
<dbReference type="PANTHER" id="PTHR46580">
    <property type="entry name" value="SENSOR KINASE-RELATED"/>
    <property type="match status" value="1"/>
</dbReference>
<dbReference type="KEGG" id="lsd:EMK97_10400"/>
<proteinExistence type="predicted"/>